<dbReference type="AlphaFoldDB" id="A0A251Q270"/>
<dbReference type="Gramene" id="ONI17822">
    <property type="protein sequence ID" value="ONI17822"/>
    <property type="gene ID" value="PRUPE_3G180800"/>
</dbReference>
<reference evidence="1 2" key="1">
    <citation type="journal article" date="2013" name="Nat. Genet.">
        <title>The high-quality draft genome of peach (Prunus persica) identifies unique patterns of genetic diversity, domestication and genome evolution.</title>
        <authorList>
            <consortium name="International Peach Genome Initiative"/>
            <person name="Verde I."/>
            <person name="Abbott A.G."/>
            <person name="Scalabrin S."/>
            <person name="Jung S."/>
            <person name="Shu S."/>
            <person name="Marroni F."/>
            <person name="Zhebentyayeva T."/>
            <person name="Dettori M.T."/>
            <person name="Grimwood J."/>
            <person name="Cattonaro F."/>
            <person name="Zuccolo A."/>
            <person name="Rossini L."/>
            <person name="Jenkins J."/>
            <person name="Vendramin E."/>
            <person name="Meisel L.A."/>
            <person name="Decroocq V."/>
            <person name="Sosinski B."/>
            <person name="Prochnik S."/>
            <person name="Mitros T."/>
            <person name="Policriti A."/>
            <person name="Cipriani G."/>
            <person name="Dondini L."/>
            <person name="Ficklin S."/>
            <person name="Goodstein D.M."/>
            <person name="Xuan P."/>
            <person name="Del Fabbro C."/>
            <person name="Aramini V."/>
            <person name="Copetti D."/>
            <person name="Gonzalez S."/>
            <person name="Horner D.S."/>
            <person name="Falchi R."/>
            <person name="Lucas S."/>
            <person name="Mica E."/>
            <person name="Maldonado J."/>
            <person name="Lazzari B."/>
            <person name="Bielenberg D."/>
            <person name="Pirona R."/>
            <person name="Miculan M."/>
            <person name="Barakat A."/>
            <person name="Testolin R."/>
            <person name="Stella A."/>
            <person name="Tartarini S."/>
            <person name="Tonutti P."/>
            <person name="Arus P."/>
            <person name="Orellana A."/>
            <person name="Wells C."/>
            <person name="Main D."/>
            <person name="Vizzotto G."/>
            <person name="Silva H."/>
            <person name="Salamini F."/>
            <person name="Schmutz J."/>
            <person name="Morgante M."/>
            <person name="Rokhsar D.S."/>
        </authorList>
    </citation>
    <scope>NUCLEOTIDE SEQUENCE [LARGE SCALE GENOMIC DNA]</scope>
    <source>
        <strain evidence="2">cv. Nemared</strain>
    </source>
</reference>
<evidence type="ECO:0000313" key="2">
    <source>
        <dbReference type="Proteomes" id="UP000006882"/>
    </source>
</evidence>
<keyword evidence="2" id="KW-1185">Reference proteome</keyword>
<evidence type="ECO:0000313" key="1">
    <source>
        <dbReference type="EMBL" id="ONI17822.1"/>
    </source>
</evidence>
<dbReference type="EMBL" id="CM007653">
    <property type="protein sequence ID" value="ONI17822.1"/>
    <property type="molecule type" value="Genomic_DNA"/>
</dbReference>
<protein>
    <submittedName>
        <fullName evidence="1">Uncharacterized protein</fullName>
    </submittedName>
</protein>
<organism evidence="1 2">
    <name type="scientific">Prunus persica</name>
    <name type="common">Peach</name>
    <name type="synonym">Amygdalus persica</name>
    <dbReference type="NCBI Taxonomy" id="3760"/>
    <lineage>
        <taxon>Eukaryota</taxon>
        <taxon>Viridiplantae</taxon>
        <taxon>Streptophyta</taxon>
        <taxon>Embryophyta</taxon>
        <taxon>Tracheophyta</taxon>
        <taxon>Spermatophyta</taxon>
        <taxon>Magnoliopsida</taxon>
        <taxon>eudicotyledons</taxon>
        <taxon>Gunneridae</taxon>
        <taxon>Pentapetalae</taxon>
        <taxon>rosids</taxon>
        <taxon>fabids</taxon>
        <taxon>Rosales</taxon>
        <taxon>Rosaceae</taxon>
        <taxon>Amygdaloideae</taxon>
        <taxon>Amygdaleae</taxon>
        <taxon>Prunus</taxon>
    </lineage>
</organism>
<sequence length="81" mass="9439">MCLILITNWFLDNETLTCSSPSLIIVFIILEPQRSSWGWLGVWRGFLEEGRCWMSAQRLWGGLRDSGRWVGRRVGLMVFFS</sequence>
<gene>
    <name evidence="1" type="ORF">PRUPE_3G180800</name>
</gene>
<dbReference type="Proteomes" id="UP000006882">
    <property type="component" value="Chromosome G3"/>
</dbReference>
<accession>A0A251Q270</accession>
<proteinExistence type="predicted"/>
<name>A0A251Q270_PRUPE</name>